<protein>
    <recommendedName>
        <fullName evidence="4">N-acetyltransferase domain-containing protein</fullName>
    </recommendedName>
</protein>
<organism evidence="2">
    <name type="scientific">Gymnodinialimonas phycosphaerae</name>
    <dbReference type="NCBI Taxonomy" id="2841589"/>
    <lineage>
        <taxon>Bacteria</taxon>
        <taxon>Pseudomonadati</taxon>
        <taxon>Pseudomonadota</taxon>
        <taxon>Alphaproteobacteria</taxon>
        <taxon>Rhodobacterales</taxon>
        <taxon>Paracoccaceae</taxon>
        <taxon>Gymnodinialimonas</taxon>
    </lineage>
</organism>
<dbReference type="EMBL" id="JAIMBW010000001">
    <property type="protein sequence ID" value="MBY4894135.1"/>
    <property type="molecule type" value="Genomic_DNA"/>
</dbReference>
<reference evidence="2 3" key="1">
    <citation type="submission" date="2021-07" db="EMBL/GenBank/DDBJ databases">
        <title>Karlodiniumbacter phycospheric gen. nov., sp. nov., a phycosphere bacterium isolated from karlodinium veneficum.</title>
        <authorList>
            <person name="Peng Y."/>
            <person name="Jiang L."/>
            <person name="Lee J."/>
        </authorList>
    </citation>
    <scope>NUCLEOTIDE SEQUENCE</scope>
    <source>
        <strain evidence="2 3">N5</strain>
    </source>
</reference>
<dbReference type="RefSeq" id="WP_257893743.1">
    <property type="nucleotide sequence ID" value="NZ_JAIMBW010000001.1"/>
</dbReference>
<dbReference type="AlphaFoldDB" id="A0A975TT22"/>
<accession>A0A975TT22</accession>
<evidence type="ECO:0000313" key="1">
    <source>
        <dbReference type="EMBL" id="MBY4894135.1"/>
    </source>
</evidence>
<dbReference type="EMBL" id="CP078073">
    <property type="protein sequence ID" value="QXL86818.1"/>
    <property type="molecule type" value="Genomic_DNA"/>
</dbReference>
<evidence type="ECO:0008006" key="4">
    <source>
        <dbReference type="Google" id="ProtNLM"/>
    </source>
</evidence>
<dbReference type="CDD" id="cd04301">
    <property type="entry name" value="NAT_SF"/>
    <property type="match status" value="1"/>
</dbReference>
<evidence type="ECO:0000313" key="3">
    <source>
        <dbReference type="Proteomes" id="UP000693972"/>
    </source>
</evidence>
<dbReference type="SUPFAM" id="SSF55729">
    <property type="entry name" value="Acyl-CoA N-acyltransferases (Nat)"/>
    <property type="match status" value="1"/>
</dbReference>
<sequence length="148" mass="16956">MRLWLAEAAEKPTLARSYAAYMAELCPGDATTDDPYFERYWQEPSARFPYRFGNDAPQGFAFVRIPQEPDLDFEMAEFCVDPVHRQQGLGVAILPLLFARHPGRWEVSVLMSNGAGLAFWPKALRKAAVQDLRMKEDDIARDYRFTAH</sequence>
<proteinExistence type="predicted"/>
<dbReference type="Proteomes" id="UP000693972">
    <property type="component" value="Unassembled WGS sequence"/>
</dbReference>
<keyword evidence="3" id="KW-1185">Reference proteome</keyword>
<evidence type="ECO:0000313" key="2">
    <source>
        <dbReference type="EMBL" id="QXL86818.1"/>
    </source>
</evidence>
<dbReference type="InterPro" id="IPR016181">
    <property type="entry name" value="Acyl_CoA_acyltransferase"/>
</dbReference>
<dbReference type="Gene3D" id="3.40.630.30">
    <property type="match status" value="1"/>
</dbReference>
<name>A0A975TT22_9RHOB</name>
<gene>
    <name evidence="1" type="ORF">KUL25_15365</name>
    <name evidence="2" type="ORF">KUL25_15370</name>
</gene>